<dbReference type="AlphaFoldDB" id="A0A074ZFN2"/>
<reference evidence="2 3" key="1">
    <citation type="submission" date="2013-11" db="EMBL/GenBank/DDBJ databases">
        <title>Opisthorchis viverrini - life in the bile duct.</title>
        <authorList>
            <person name="Young N.D."/>
            <person name="Nagarajan N."/>
            <person name="Lin S.J."/>
            <person name="Korhonen P.K."/>
            <person name="Jex A.R."/>
            <person name="Hall R.S."/>
            <person name="Safavi-Hemami H."/>
            <person name="Kaewkong W."/>
            <person name="Bertrand D."/>
            <person name="Gao S."/>
            <person name="Seet Q."/>
            <person name="Wongkham S."/>
            <person name="Teh B.T."/>
            <person name="Wongkham C."/>
            <person name="Intapan P.M."/>
            <person name="Maleewong W."/>
            <person name="Yang X."/>
            <person name="Hu M."/>
            <person name="Wang Z."/>
            <person name="Hofmann A."/>
            <person name="Sternberg P.W."/>
            <person name="Tan P."/>
            <person name="Wang J."/>
            <person name="Gasser R.B."/>
        </authorList>
    </citation>
    <scope>NUCLEOTIDE SEQUENCE [LARGE SCALE GENOMIC DNA]</scope>
</reference>
<sequence length="85" mass="9481">MSIKKITIHQLNGQETKRQLGGQQDGARWPKWLEREFTDWKVRGSDKTSASRLPLCRLGLPGSIPTLMQPSGSVAVRHRKGATAE</sequence>
<accession>A0A074ZFN2</accession>
<dbReference type="OrthoDB" id="269496at2759"/>
<organism evidence="2 3">
    <name type="scientific">Opisthorchis viverrini</name>
    <name type="common">Southeast Asian liver fluke</name>
    <dbReference type="NCBI Taxonomy" id="6198"/>
    <lineage>
        <taxon>Eukaryota</taxon>
        <taxon>Metazoa</taxon>
        <taxon>Spiralia</taxon>
        <taxon>Lophotrochozoa</taxon>
        <taxon>Platyhelminthes</taxon>
        <taxon>Trematoda</taxon>
        <taxon>Digenea</taxon>
        <taxon>Opisthorchiida</taxon>
        <taxon>Opisthorchiata</taxon>
        <taxon>Opisthorchiidae</taxon>
        <taxon>Opisthorchis</taxon>
    </lineage>
</organism>
<evidence type="ECO:0000313" key="3">
    <source>
        <dbReference type="Proteomes" id="UP000054324"/>
    </source>
</evidence>
<evidence type="ECO:0000256" key="1">
    <source>
        <dbReference type="SAM" id="MobiDB-lite"/>
    </source>
</evidence>
<name>A0A074ZFN2_OPIVI</name>
<proteinExistence type="predicted"/>
<feature type="region of interest" description="Disordered" evidence="1">
    <location>
        <begin position="1"/>
        <end position="25"/>
    </location>
</feature>
<dbReference type="Proteomes" id="UP000054324">
    <property type="component" value="Unassembled WGS sequence"/>
</dbReference>
<evidence type="ECO:0000313" key="2">
    <source>
        <dbReference type="EMBL" id="KER25998.1"/>
    </source>
</evidence>
<dbReference type="KEGG" id="ovi:T265_06688"/>
<dbReference type="RefSeq" id="XP_009170277.1">
    <property type="nucleotide sequence ID" value="XM_009172013.1"/>
</dbReference>
<keyword evidence="3" id="KW-1185">Reference proteome</keyword>
<dbReference type="CTD" id="20320867"/>
<protein>
    <submittedName>
        <fullName evidence="2">Uncharacterized protein</fullName>
    </submittedName>
</protein>
<gene>
    <name evidence="2" type="ORF">T265_06688</name>
</gene>
<dbReference type="GeneID" id="20320867"/>
<dbReference type="EMBL" id="KL596760">
    <property type="protein sequence ID" value="KER25998.1"/>
    <property type="molecule type" value="Genomic_DNA"/>
</dbReference>